<dbReference type="GO" id="GO:0016020">
    <property type="term" value="C:membrane"/>
    <property type="evidence" value="ECO:0007669"/>
    <property type="project" value="UniProtKB-SubCell"/>
</dbReference>
<feature type="region of interest" description="Disordered" evidence="8">
    <location>
        <begin position="699"/>
        <end position="795"/>
    </location>
</feature>
<dbReference type="Pfam" id="PF01562">
    <property type="entry name" value="Pep_M12B_propep"/>
    <property type="match status" value="1"/>
</dbReference>
<dbReference type="Pfam" id="PF01421">
    <property type="entry name" value="Reprolysin"/>
    <property type="match status" value="1"/>
</dbReference>
<dbReference type="SMART" id="SM00608">
    <property type="entry name" value="ACR"/>
    <property type="match status" value="1"/>
</dbReference>
<dbReference type="PROSITE" id="PS01186">
    <property type="entry name" value="EGF_2"/>
    <property type="match status" value="1"/>
</dbReference>
<dbReference type="FunCoup" id="A0A6I8SSR6">
    <property type="interactions" value="492"/>
</dbReference>
<dbReference type="Gene3D" id="4.10.70.10">
    <property type="entry name" value="Disintegrin domain"/>
    <property type="match status" value="1"/>
</dbReference>
<feature type="disulfide bond" evidence="7">
    <location>
        <begin position="310"/>
        <end position="390"/>
    </location>
</feature>
<evidence type="ECO:0000256" key="6">
    <source>
        <dbReference type="PROSITE-ProRule" id="PRU00068"/>
    </source>
</evidence>
<dbReference type="Gene3D" id="3.40.390.10">
    <property type="entry name" value="Collagenase (Catalytic Domain)"/>
    <property type="match status" value="1"/>
</dbReference>
<dbReference type="InterPro" id="IPR001590">
    <property type="entry name" value="Peptidase_M12B"/>
</dbReference>
<keyword evidence="3 9" id="KW-1133">Transmembrane helix</keyword>
<dbReference type="InterPro" id="IPR034027">
    <property type="entry name" value="Reprolysin_adamalysin"/>
</dbReference>
<feature type="binding site" evidence="7">
    <location>
        <position position="339"/>
    </location>
    <ligand>
        <name>Zn(2+)</name>
        <dbReference type="ChEBI" id="CHEBI:29105"/>
        <note>catalytic</note>
    </ligand>
</feature>
<feature type="domain" description="Disintegrin" evidence="10">
    <location>
        <begin position="403"/>
        <end position="489"/>
    </location>
</feature>
<feature type="transmembrane region" description="Helical" evidence="9">
    <location>
        <begin position="655"/>
        <end position="675"/>
    </location>
</feature>
<feature type="binding site" evidence="7">
    <location>
        <position position="345"/>
    </location>
    <ligand>
        <name>Zn(2+)</name>
        <dbReference type="ChEBI" id="CHEBI:29105"/>
        <note>catalytic</note>
    </ligand>
</feature>
<keyword evidence="4 9" id="KW-0472">Membrane</keyword>
<reference evidence="12" key="2">
    <citation type="submission" date="2020-05" db="UniProtKB">
        <authorList>
            <consortium name="Ensembl"/>
        </authorList>
    </citation>
    <scope>IDENTIFICATION</scope>
</reference>
<feature type="disulfide bond" evidence="7">
    <location>
        <begin position="352"/>
        <end position="357"/>
    </location>
</feature>
<accession>A0A6I8SSR6</accession>
<dbReference type="GO" id="GO:0004222">
    <property type="term" value="F:metalloendopeptidase activity"/>
    <property type="evidence" value="ECO:0007669"/>
    <property type="project" value="InterPro"/>
</dbReference>
<dbReference type="InterPro" id="IPR000742">
    <property type="entry name" value="EGF"/>
</dbReference>
<protein>
    <submittedName>
        <fullName evidence="12">ADAM metallopeptidase domain 28, gene 2</fullName>
    </submittedName>
</protein>
<keyword evidence="2 9" id="KW-0812">Transmembrane</keyword>
<feature type="compositionally biased region" description="Polar residues" evidence="8">
    <location>
        <begin position="779"/>
        <end position="795"/>
    </location>
</feature>
<evidence type="ECO:0000259" key="11">
    <source>
        <dbReference type="PROSITE" id="PS50215"/>
    </source>
</evidence>
<dbReference type="InterPro" id="IPR024079">
    <property type="entry name" value="MetalloPept_cat_dom_sf"/>
</dbReference>
<keyword evidence="5 7" id="KW-1015">Disulfide bond</keyword>
<evidence type="ECO:0000256" key="9">
    <source>
        <dbReference type="SAM" id="Phobius"/>
    </source>
</evidence>
<dbReference type="SUPFAM" id="SSF57552">
    <property type="entry name" value="Blood coagulation inhibitor (disintegrin)"/>
    <property type="match status" value="1"/>
</dbReference>
<dbReference type="SUPFAM" id="SSF55486">
    <property type="entry name" value="Metalloproteases ('zincins'), catalytic domain"/>
    <property type="match status" value="1"/>
</dbReference>
<dbReference type="PANTHER" id="PTHR11905:SF257">
    <property type="entry name" value="ADAM METALLOPEPTIDASE DOMAIN 28, GENE 2 PRECURSOR"/>
    <property type="match status" value="1"/>
</dbReference>
<dbReference type="Ensembl" id="ENSXETT00000070051">
    <property type="protein sequence ID" value="ENSXETP00000094940"/>
    <property type="gene ID" value="ENSXETG00000031918"/>
</dbReference>
<feature type="disulfide bond" evidence="7">
    <location>
        <begin position="350"/>
        <end position="374"/>
    </location>
</feature>
<evidence type="ECO:0000256" key="2">
    <source>
        <dbReference type="ARBA" id="ARBA00022692"/>
    </source>
</evidence>
<keyword evidence="7" id="KW-0479">Metal-binding</keyword>
<organism evidence="12">
    <name type="scientific">Xenopus tropicalis</name>
    <name type="common">Western clawed frog</name>
    <name type="synonym">Silurana tropicalis</name>
    <dbReference type="NCBI Taxonomy" id="8364"/>
    <lineage>
        <taxon>Eukaryota</taxon>
        <taxon>Metazoa</taxon>
        <taxon>Chordata</taxon>
        <taxon>Craniata</taxon>
        <taxon>Vertebrata</taxon>
        <taxon>Euteleostomi</taxon>
        <taxon>Amphibia</taxon>
        <taxon>Batrachia</taxon>
        <taxon>Anura</taxon>
        <taxon>Pipoidea</taxon>
        <taxon>Pipidae</taxon>
        <taxon>Xenopodinae</taxon>
        <taxon>Xenopus</taxon>
        <taxon>Silurana</taxon>
    </lineage>
</organism>
<sequence>MAGGSMCFQSLYIFKPIMVFSLPAFDRIPPGQKYEVVFPKKLHFQQKRDTQSKYPSTVHYEVQLEGEPLVLKLEKTEDLISEHYTETQYLPDGTPIETSPEIQDHCYYQGGVENDSSSLLSISACSGLSGIIQTRGRRYLIEPLKQTDSEEHAVFPYQAQESTPVTCGVTNTTYMEGNFSKTSLATSNAEKVEFLKSKKYIELYMVADKSMFNKYGRSTENVKRRIFEIVNFVNVVYKQINIFVALTGIEVWDKSDGFTVVSSADEDLKLFSDWRTKNLLPRKAHDNAQFITHIDFDGSTVGLAYVGTMCSSTSSTGVIQDHSQQSIAIGATVAHEMGHNLGINHDEAHCTCSTGSCIMEPALSFNTPREFSLCSHQNYQDFILQKMPLCMKDVPKKTEIQTPPVCGNKFTELGEECDCGSISECTNPCCNATTCKLKAGAQCAEGQCCDSCKWTKAGTVCRSKRHDCDLAEMCDGQSAECPSDRFRVNGFPCRNGEGYCYNGLCPTLQGLCSALWGPSSVVADDSCFNYNLRGANNGYCQDSKGNQVPCKQSDVKCGVLYCSGGYSTPNLGGYYIRGECKTTLYPTFLVENGTKCGDNMVCFMGECTSIQTAFGPSDCDAKCPEHAVCDHENQCRCEEGWAPPDCANFTGTNTIIVVVAIICVIVLFILLFVWFKWSSRRKQRTSRTRVTGAVNPAFNVREKPWGPAGSNAATPQLDSRFPHNPPKPPAQSQKPLATHPPTGRSWPQTQVGYPVRPVNAPPPLPTTKPVYPRAPPQSAFVTPSYTQTCPQPTPL</sequence>
<feature type="binding site" evidence="7">
    <location>
        <position position="335"/>
    </location>
    <ligand>
        <name>Zn(2+)</name>
        <dbReference type="ChEBI" id="CHEBI:29105"/>
        <note>catalytic</note>
    </ligand>
</feature>
<evidence type="ECO:0000256" key="8">
    <source>
        <dbReference type="SAM" id="MobiDB-lite"/>
    </source>
</evidence>
<dbReference type="SMART" id="SM00050">
    <property type="entry name" value="DISIN"/>
    <property type="match status" value="1"/>
</dbReference>
<dbReference type="FunFam" id="3.40.390.10:FF:000002">
    <property type="entry name" value="Disintegrin and metalloproteinase domain-containing protein 22"/>
    <property type="match status" value="1"/>
</dbReference>
<dbReference type="InterPro" id="IPR006586">
    <property type="entry name" value="ADAM_Cys-rich"/>
</dbReference>
<dbReference type="GO" id="GO:0006508">
    <property type="term" value="P:proteolysis"/>
    <property type="evidence" value="ECO:0007669"/>
    <property type="project" value="InterPro"/>
</dbReference>
<dbReference type="PANTHER" id="PTHR11905">
    <property type="entry name" value="ADAM A DISINTEGRIN AND METALLOPROTEASE DOMAIN"/>
    <property type="match status" value="1"/>
</dbReference>
<dbReference type="CDD" id="cd04269">
    <property type="entry name" value="ZnMc_adamalysin_II_like"/>
    <property type="match status" value="1"/>
</dbReference>
<gene>
    <name evidence="12" type="primary">adam28.2</name>
</gene>
<dbReference type="Pfam" id="PF08516">
    <property type="entry name" value="ADAM_CR"/>
    <property type="match status" value="1"/>
</dbReference>
<dbReference type="GO" id="GO:0046872">
    <property type="term" value="F:metal ion binding"/>
    <property type="evidence" value="ECO:0007669"/>
    <property type="project" value="UniProtKB-KW"/>
</dbReference>
<keyword evidence="7" id="KW-0862">Zinc</keyword>
<feature type="active site" evidence="7">
    <location>
        <position position="336"/>
    </location>
</feature>
<evidence type="ECO:0000256" key="3">
    <source>
        <dbReference type="ARBA" id="ARBA00022989"/>
    </source>
</evidence>
<dbReference type="PRINTS" id="PR00289">
    <property type="entry name" value="DISINTEGRIN"/>
</dbReference>
<dbReference type="AlphaFoldDB" id="A0A6I8SSR6"/>
<dbReference type="InParanoid" id="A0A6I8SSR6"/>
<dbReference type="PROSITE" id="PS50214">
    <property type="entry name" value="DISINTEGRIN_2"/>
    <property type="match status" value="1"/>
</dbReference>
<dbReference type="InterPro" id="IPR002870">
    <property type="entry name" value="Peptidase_M12B_N"/>
</dbReference>
<dbReference type="Pfam" id="PF00200">
    <property type="entry name" value="Disintegrin"/>
    <property type="match status" value="1"/>
</dbReference>
<evidence type="ECO:0000256" key="4">
    <source>
        <dbReference type="ARBA" id="ARBA00023136"/>
    </source>
</evidence>
<dbReference type="InterPro" id="IPR036436">
    <property type="entry name" value="Disintegrin_dom_sf"/>
</dbReference>
<evidence type="ECO:0000259" key="10">
    <source>
        <dbReference type="PROSITE" id="PS50214"/>
    </source>
</evidence>
<feature type="disulfide bond" evidence="6">
    <location>
        <begin position="461"/>
        <end position="481"/>
    </location>
</feature>
<reference evidence="12" key="1">
    <citation type="journal article" date="2010" name="Science">
        <title>The genome of the Western clawed frog Xenopus tropicalis.</title>
        <authorList>
            <person name="Hellsten U."/>
            <person name="Harland R.M."/>
            <person name="Gilchrist M.J."/>
            <person name="Hendrix D."/>
            <person name="Jurka J."/>
            <person name="Kapitonov V."/>
            <person name="Ovcharenko I."/>
            <person name="Putnam N.H."/>
            <person name="Shu S."/>
            <person name="Taher L."/>
            <person name="Blitz I.L."/>
            <person name="Blumberg B."/>
            <person name="Dichmann D.S."/>
            <person name="Dubchak I."/>
            <person name="Amaya E."/>
            <person name="Detter J.C."/>
            <person name="Fletcher R."/>
            <person name="Gerhard D.S."/>
            <person name="Goodstein D."/>
            <person name="Graves T."/>
            <person name="Grigoriev I.V."/>
            <person name="Grimwood J."/>
            <person name="Kawashima T."/>
            <person name="Lindquist E."/>
            <person name="Lucas S.M."/>
            <person name="Mead P.E."/>
            <person name="Mitros T."/>
            <person name="Ogino H."/>
            <person name="Ohta Y."/>
            <person name="Poliakov A.V."/>
            <person name="Pollet N."/>
            <person name="Robert J."/>
            <person name="Salamov A."/>
            <person name="Sater A.K."/>
            <person name="Schmutz J."/>
            <person name="Terry A."/>
            <person name="Vize P.D."/>
            <person name="Warren W.C."/>
            <person name="Wells D."/>
            <person name="Wills A."/>
            <person name="Wilson R.K."/>
            <person name="Zimmerman L.B."/>
            <person name="Zorn A.M."/>
            <person name="Grainger R."/>
            <person name="Grammer T."/>
            <person name="Khokha M.K."/>
            <person name="Richardson P.M."/>
            <person name="Rokhsar D.S."/>
        </authorList>
    </citation>
    <scope>NUCLEOTIDE SEQUENCE [LARGE SCALE GENOMIC DNA]</scope>
    <source>
        <strain evidence="12">Nigerian</strain>
    </source>
</reference>
<dbReference type="FunFam" id="4.10.70.10:FF:000001">
    <property type="entry name" value="Disintegrin and metalloproteinase domain-containing protein 22"/>
    <property type="match status" value="1"/>
</dbReference>
<dbReference type="Bgee" id="ENSXETG00000031918">
    <property type="expression patterns" value="Expressed in liver and 6 other cell types or tissues"/>
</dbReference>
<feature type="domain" description="Peptidase M12B" evidence="11">
    <location>
        <begin position="199"/>
        <end position="395"/>
    </location>
</feature>
<proteinExistence type="predicted"/>
<comment type="subcellular location">
    <subcellularLocation>
        <location evidence="1">Membrane</location>
        <topology evidence="1">Single-pass membrane protein</topology>
    </subcellularLocation>
</comment>
<evidence type="ECO:0000256" key="5">
    <source>
        <dbReference type="ARBA" id="ARBA00023157"/>
    </source>
</evidence>
<evidence type="ECO:0000256" key="7">
    <source>
        <dbReference type="PROSITE-ProRule" id="PRU00276"/>
    </source>
</evidence>
<evidence type="ECO:0000256" key="1">
    <source>
        <dbReference type="ARBA" id="ARBA00004167"/>
    </source>
</evidence>
<dbReference type="PROSITE" id="PS50215">
    <property type="entry name" value="ADAM_MEPRO"/>
    <property type="match status" value="1"/>
</dbReference>
<name>A0A6I8SSR6_XENTR</name>
<evidence type="ECO:0000313" key="12">
    <source>
        <dbReference type="Ensembl" id="ENSXETP00000094940"/>
    </source>
</evidence>
<dbReference type="GeneTree" id="ENSGT00940000156716"/>
<dbReference type="InterPro" id="IPR001762">
    <property type="entry name" value="Disintegrin_dom"/>
</dbReference>